<dbReference type="SUPFAM" id="SSF90123">
    <property type="entry name" value="ABC transporter transmembrane region"/>
    <property type="match status" value="1"/>
</dbReference>
<dbReference type="PANTHER" id="PTHR24221">
    <property type="entry name" value="ATP-BINDING CASSETTE SUB-FAMILY B"/>
    <property type="match status" value="1"/>
</dbReference>
<keyword evidence="4" id="KW-0067">ATP-binding</keyword>
<evidence type="ECO:0000259" key="8">
    <source>
        <dbReference type="PROSITE" id="PS50893"/>
    </source>
</evidence>
<evidence type="ECO:0000256" key="4">
    <source>
        <dbReference type="ARBA" id="ARBA00022840"/>
    </source>
</evidence>
<dbReference type="RefSeq" id="WP_346336656.1">
    <property type="nucleotide sequence ID" value="NZ_JBBYXI010000002.1"/>
</dbReference>
<dbReference type="InterPro" id="IPR014216">
    <property type="entry name" value="ABC_transptr_CydD"/>
</dbReference>
<evidence type="ECO:0000256" key="2">
    <source>
        <dbReference type="ARBA" id="ARBA00022692"/>
    </source>
</evidence>
<dbReference type="SMART" id="SM00382">
    <property type="entry name" value="AAA"/>
    <property type="match status" value="1"/>
</dbReference>
<organism evidence="10 11">
    <name type="scientific">Hohaiivirga grylli</name>
    <dbReference type="NCBI Taxonomy" id="3133970"/>
    <lineage>
        <taxon>Bacteria</taxon>
        <taxon>Pseudomonadati</taxon>
        <taxon>Pseudomonadota</taxon>
        <taxon>Alphaproteobacteria</taxon>
        <taxon>Hyphomicrobiales</taxon>
        <taxon>Methylobacteriaceae</taxon>
        <taxon>Hohaiivirga</taxon>
    </lineage>
</organism>
<sequence>MDAASARQETPAEADEASVSTVSVANSISSSFTKPILSNLPGLRTGSLLQSTASLIWLLQAGLIAYAIHRLASDGHFNEVVLPALSVLALGILRAFIDMIGSRIIFKTARHAISRLRAATAEVLAHRSPLDTQKPPSGTAASIIAEQTEAILPFLQRFSPVKYKLVIIPSAILLCVSWHSWLAALILIFCAPLIPVFMALIGFRAKKASEEQMIEVGSMNAFLLDRLRGLNSIRSLDAVDATAIRFRTAAETLKQKTMIVLRIAFLSSATLEFFSALGVAMVAVYVGFQLLGDITYGAWGTKLTLGQGLFILLLAPAFFEPLQELSAAWHDRASGKAGIAALDRLAMHNLKILHSDKQSKNNKLSSPPEVLIQNIHFQHQRTNIPVFENYSLTVRPGEKLALLGPSGSGKSTLLAILAGLVSVDSGKVSVNGTELSDETANAFRQSMAWVGQKPHLFSGTLKSNIRLGRKEISNTDIDLAIEQAALSFVVANHNGAIGEGGAGLSGGEALRLALARAMADGDTHLVLADEPTAHLDTATAEEVTKNLLKLAENRTLIVATHDEQLASKMDRVIRLEAKP</sequence>
<comment type="subcellular location">
    <subcellularLocation>
        <location evidence="1">Cell membrane</location>
        <topology evidence="1">Multi-pass membrane protein</topology>
    </subcellularLocation>
</comment>
<keyword evidence="5 7" id="KW-1133">Transmembrane helix</keyword>
<dbReference type="Gene3D" id="1.20.1560.10">
    <property type="entry name" value="ABC transporter type 1, transmembrane domain"/>
    <property type="match status" value="1"/>
</dbReference>
<feature type="transmembrane region" description="Helical" evidence="7">
    <location>
        <begin position="185"/>
        <end position="203"/>
    </location>
</feature>
<feature type="domain" description="ABC transmembrane type-1" evidence="9">
    <location>
        <begin position="53"/>
        <end position="334"/>
    </location>
</feature>
<proteinExistence type="predicted"/>
<keyword evidence="6 7" id="KW-0472">Membrane</keyword>
<evidence type="ECO:0000256" key="5">
    <source>
        <dbReference type="ARBA" id="ARBA00022989"/>
    </source>
</evidence>
<feature type="transmembrane region" description="Helical" evidence="7">
    <location>
        <begin position="263"/>
        <end position="288"/>
    </location>
</feature>
<dbReference type="PROSITE" id="PS50929">
    <property type="entry name" value="ABC_TM1F"/>
    <property type="match status" value="1"/>
</dbReference>
<dbReference type="InterPro" id="IPR027417">
    <property type="entry name" value="P-loop_NTPase"/>
</dbReference>
<evidence type="ECO:0000256" key="7">
    <source>
        <dbReference type="SAM" id="Phobius"/>
    </source>
</evidence>
<dbReference type="Gene3D" id="3.40.50.300">
    <property type="entry name" value="P-loop containing nucleotide triphosphate hydrolases"/>
    <property type="match status" value="1"/>
</dbReference>
<keyword evidence="3" id="KW-0547">Nucleotide-binding</keyword>
<dbReference type="Pfam" id="PF00664">
    <property type="entry name" value="ABC_membrane"/>
    <property type="match status" value="1"/>
</dbReference>
<keyword evidence="11" id="KW-1185">Reference proteome</keyword>
<dbReference type="CDD" id="cd18584">
    <property type="entry name" value="ABC_6TM_AarD_CydD"/>
    <property type="match status" value="1"/>
</dbReference>
<dbReference type="NCBIfam" id="TIGR02857">
    <property type="entry name" value="CydD"/>
    <property type="match status" value="1"/>
</dbReference>
<dbReference type="CDD" id="cd03228">
    <property type="entry name" value="ABCC_MRP_Like"/>
    <property type="match status" value="1"/>
</dbReference>
<dbReference type="Pfam" id="PF00005">
    <property type="entry name" value="ABC_tran"/>
    <property type="match status" value="1"/>
</dbReference>
<dbReference type="Proteomes" id="UP001418637">
    <property type="component" value="Unassembled WGS sequence"/>
</dbReference>
<dbReference type="InterPro" id="IPR011527">
    <property type="entry name" value="ABC1_TM_dom"/>
</dbReference>
<accession>A0ABV0BK37</accession>
<feature type="transmembrane region" description="Helical" evidence="7">
    <location>
        <begin position="80"/>
        <end position="97"/>
    </location>
</feature>
<evidence type="ECO:0000256" key="1">
    <source>
        <dbReference type="ARBA" id="ARBA00004651"/>
    </source>
</evidence>
<feature type="domain" description="ABC transporter" evidence="8">
    <location>
        <begin position="370"/>
        <end position="579"/>
    </location>
</feature>
<evidence type="ECO:0000256" key="3">
    <source>
        <dbReference type="ARBA" id="ARBA00022741"/>
    </source>
</evidence>
<reference evidence="10 11" key="1">
    <citation type="submission" date="2024-04" db="EMBL/GenBank/DDBJ databases">
        <title>A novel species isolated from cricket.</title>
        <authorList>
            <person name="Wang H.-C."/>
        </authorList>
    </citation>
    <scope>NUCLEOTIDE SEQUENCE [LARGE SCALE GENOMIC DNA]</scope>
    <source>
        <strain evidence="10 11">WL0021</strain>
    </source>
</reference>
<evidence type="ECO:0000313" key="10">
    <source>
        <dbReference type="EMBL" id="MEN3930656.1"/>
    </source>
</evidence>
<evidence type="ECO:0000256" key="6">
    <source>
        <dbReference type="ARBA" id="ARBA00023136"/>
    </source>
</evidence>
<dbReference type="InterPro" id="IPR039421">
    <property type="entry name" value="Type_1_exporter"/>
</dbReference>
<dbReference type="InterPro" id="IPR003439">
    <property type="entry name" value="ABC_transporter-like_ATP-bd"/>
</dbReference>
<dbReference type="InterPro" id="IPR003593">
    <property type="entry name" value="AAA+_ATPase"/>
</dbReference>
<feature type="transmembrane region" description="Helical" evidence="7">
    <location>
        <begin position="48"/>
        <end position="68"/>
    </location>
</feature>
<dbReference type="EMBL" id="JBBYXI010000002">
    <property type="protein sequence ID" value="MEN3930656.1"/>
    <property type="molecule type" value="Genomic_DNA"/>
</dbReference>
<dbReference type="PANTHER" id="PTHR24221:SF261">
    <property type="entry name" value="GLUTATHIONE_L-CYSTEINE TRANSPORT SYSTEM ATP-BINDING_PERMEASE PROTEIN CYDD"/>
    <property type="match status" value="1"/>
</dbReference>
<name>A0ABV0BK37_9HYPH</name>
<evidence type="ECO:0000313" key="11">
    <source>
        <dbReference type="Proteomes" id="UP001418637"/>
    </source>
</evidence>
<gene>
    <name evidence="10" type="primary">cydD</name>
    <name evidence="10" type="ORF">WJT86_06200</name>
</gene>
<dbReference type="PROSITE" id="PS50893">
    <property type="entry name" value="ABC_TRANSPORTER_2"/>
    <property type="match status" value="1"/>
</dbReference>
<comment type="caution">
    <text evidence="10">The sequence shown here is derived from an EMBL/GenBank/DDBJ whole genome shotgun (WGS) entry which is preliminary data.</text>
</comment>
<protein>
    <submittedName>
        <fullName evidence="10">Thiol reductant ABC exporter subunit CydD</fullName>
    </submittedName>
</protein>
<dbReference type="InterPro" id="IPR036640">
    <property type="entry name" value="ABC1_TM_sf"/>
</dbReference>
<dbReference type="SUPFAM" id="SSF52540">
    <property type="entry name" value="P-loop containing nucleoside triphosphate hydrolases"/>
    <property type="match status" value="1"/>
</dbReference>
<evidence type="ECO:0000259" key="9">
    <source>
        <dbReference type="PROSITE" id="PS50929"/>
    </source>
</evidence>
<keyword evidence="2 7" id="KW-0812">Transmembrane</keyword>